<dbReference type="SMART" id="SM00298">
    <property type="entry name" value="CHROMO"/>
    <property type="match status" value="1"/>
</dbReference>
<gene>
    <name evidence="5" type="ORF">RJ640_024412</name>
</gene>
<keyword evidence="6" id="KW-1185">Reference proteome</keyword>
<evidence type="ECO:0000256" key="2">
    <source>
        <dbReference type="ARBA" id="ARBA00023242"/>
    </source>
</evidence>
<dbReference type="InterPro" id="IPR056924">
    <property type="entry name" value="SH3_Tf2-1"/>
</dbReference>
<evidence type="ECO:0000256" key="3">
    <source>
        <dbReference type="SAM" id="MobiDB-lite"/>
    </source>
</evidence>
<dbReference type="InterPro" id="IPR000953">
    <property type="entry name" value="Chromo/chromo_shadow_dom"/>
</dbReference>
<accession>A0AA88R0D2</accession>
<dbReference type="Proteomes" id="UP001187471">
    <property type="component" value="Unassembled WGS sequence"/>
</dbReference>
<evidence type="ECO:0000256" key="1">
    <source>
        <dbReference type="ARBA" id="ARBA00004123"/>
    </source>
</evidence>
<dbReference type="SUPFAM" id="SSF54160">
    <property type="entry name" value="Chromo domain-like"/>
    <property type="match status" value="1"/>
</dbReference>
<dbReference type="InterPro" id="IPR023780">
    <property type="entry name" value="Chromo_domain"/>
</dbReference>
<reference evidence="5" key="1">
    <citation type="submission" date="2022-12" db="EMBL/GenBank/DDBJ databases">
        <title>Draft genome assemblies for two species of Escallonia (Escalloniales).</title>
        <authorList>
            <person name="Chanderbali A."/>
            <person name="Dervinis C."/>
            <person name="Anghel I."/>
            <person name="Soltis D."/>
            <person name="Soltis P."/>
            <person name="Zapata F."/>
        </authorList>
    </citation>
    <scope>NUCLEOTIDE SEQUENCE</scope>
    <source>
        <strain evidence="5">UCBG92.1500</strain>
        <tissue evidence="5">Leaf</tissue>
    </source>
</reference>
<feature type="domain" description="Chromo" evidence="4">
    <location>
        <begin position="381"/>
        <end position="444"/>
    </location>
</feature>
<evidence type="ECO:0000313" key="6">
    <source>
        <dbReference type="Proteomes" id="UP001187471"/>
    </source>
</evidence>
<dbReference type="Gene3D" id="2.40.50.40">
    <property type="match status" value="1"/>
</dbReference>
<comment type="subcellular location">
    <subcellularLocation>
        <location evidence="1">Nucleus</location>
    </subcellularLocation>
</comment>
<evidence type="ECO:0000313" key="5">
    <source>
        <dbReference type="EMBL" id="KAK2975534.1"/>
    </source>
</evidence>
<dbReference type="GO" id="GO:0005634">
    <property type="term" value="C:nucleus"/>
    <property type="evidence" value="ECO:0007669"/>
    <property type="project" value="UniProtKB-SubCell"/>
</dbReference>
<proteinExistence type="predicted"/>
<dbReference type="Pfam" id="PF24626">
    <property type="entry name" value="SH3_Tf2-1"/>
    <property type="match status" value="1"/>
</dbReference>
<dbReference type="InterPro" id="IPR023779">
    <property type="entry name" value="Chromodomain_CS"/>
</dbReference>
<keyword evidence="2" id="KW-0539">Nucleus</keyword>
<dbReference type="PROSITE" id="PS00598">
    <property type="entry name" value="CHROMO_1"/>
    <property type="match status" value="1"/>
</dbReference>
<evidence type="ECO:0000259" key="4">
    <source>
        <dbReference type="PROSITE" id="PS50013"/>
    </source>
</evidence>
<dbReference type="AlphaFoldDB" id="A0AA88R0D2"/>
<name>A0AA88R0D2_9ASTE</name>
<sequence>MCDVKDRVGMVEQNLQMLQEHVLEELETLKRAVGAQDELRASEYMKKFTTPYASEYGGGRPSLQLRRRPPKLVQEGTSNKGMKNVDEAIAMAELLTEGPHWARDYPRQGKLEALVKEKEKEEFEREAMRIGSLQVLNAFQTKNVLQVPTGEGQAPTSKGLLYVEAKLKGKPAGLVDFFVAHMDDFKVVLGLDFLRQVNALVSTYNSAMHIMEKGAACVVPMFRETSSSKTFSSMWLSGMRLVEGVEEEKAKKAEGTCLANLKREDHVVPSTEQPPKEMVRVLKRRKDTLPRDLPREVDDVLEGNKNTLRKEHERVVRRYEGPFRVMAKVGKASYRVQLPPKSKIQLVFHASLLKPRYRDVEDARCGKSHRAPTTKVKTYVKVAEYVFGDKLERSRGSPPQQHYLVKWKGLPEHEATWEPAEELWQFKDLVDCYHEEVATRSPPN</sequence>
<dbReference type="PROSITE" id="PS50013">
    <property type="entry name" value="CHROMO_2"/>
    <property type="match status" value="1"/>
</dbReference>
<organism evidence="5 6">
    <name type="scientific">Escallonia rubra</name>
    <dbReference type="NCBI Taxonomy" id="112253"/>
    <lineage>
        <taxon>Eukaryota</taxon>
        <taxon>Viridiplantae</taxon>
        <taxon>Streptophyta</taxon>
        <taxon>Embryophyta</taxon>
        <taxon>Tracheophyta</taxon>
        <taxon>Spermatophyta</taxon>
        <taxon>Magnoliopsida</taxon>
        <taxon>eudicotyledons</taxon>
        <taxon>Gunneridae</taxon>
        <taxon>Pentapetalae</taxon>
        <taxon>asterids</taxon>
        <taxon>campanulids</taxon>
        <taxon>Escalloniales</taxon>
        <taxon>Escalloniaceae</taxon>
        <taxon>Escallonia</taxon>
    </lineage>
</organism>
<feature type="region of interest" description="Disordered" evidence="3">
    <location>
        <begin position="55"/>
        <end position="80"/>
    </location>
</feature>
<dbReference type="InterPro" id="IPR016197">
    <property type="entry name" value="Chromo-like_dom_sf"/>
</dbReference>
<protein>
    <recommendedName>
        <fullName evidence="4">Chromo domain-containing protein</fullName>
    </recommendedName>
</protein>
<dbReference type="EMBL" id="JAVXUO010002181">
    <property type="protein sequence ID" value="KAK2975534.1"/>
    <property type="molecule type" value="Genomic_DNA"/>
</dbReference>
<comment type="caution">
    <text evidence="5">The sequence shown here is derived from an EMBL/GenBank/DDBJ whole genome shotgun (WGS) entry which is preliminary data.</text>
</comment>
<dbReference type="CDD" id="cd00024">
    <property type="entry name" value="CD_CSD"/>
    <property type="match status" value="1"/>
</dbReference>
<dbReference type="Pfam" id="PF00385">
    <property type="entry name" value="Chromo"/>
    <property type="match status" value="1"/>
</dbReference>